<dbReference type="Proteomes" id="UP001159363">
    <property type="component" value="Chromosome 1"/>
</dbReference>
<dbReference type="PANTHER" id="PTHR34415">
    <property type="entry name" value="INTEGRASE CATALYTIC DOMAIN-CONTAINING PROTEIN"/>
    <property type="match status" value="1"/>
</dbReference>
<proteinExistence type="predicted"/>
<dbReference type="PANTHER" id="PTHR34415:SF1">
    <property type="entry name" value="INTEGRASE CATALYTIC DOMAIN-CONTAINING PROTEIN"/>
    <property type="match status" value="1"/>
</dbReference>
<reference evidence="2 3" key="1">
    <citation type="submission" date="2023-02" db="EMBL/GenBank/DDBJ databases">
        <title>LHISI_Scaffold_Assembly.</title>
        <authorList>
            <person name="Stuart O.P."/>
            <person name="Cleave R."/>
            <person name="Magrath M.J.L."/>
            <person name="Mikheyev A.S."/>
        </authorList>
    </citation>
    <scope>NUCLEOTIDE SEQUENCE [LARGE SCALE GENOMIC DNA]</scope>
    <source>
        <strain evidence="2">Daus_M_001</strain>
        <tissue evidence="2">Leg muscle</tissue>
    </source>
</reference>
<evidence type="ECO:0000256" key="1">
    <source>
        <dbReference type="SAM" id="MobiDB-lite"/>
    </source>
</evidence>
<sequence length="547" mass="63774">MDREEYHANDSPANTVAETPVQKSRKRNRRPETWKRNVAKKARHCPKRFPVMPSCGHGTKGSFQCHQLSMQDVRRIHQKYYANADLESKKNYILQHVAVSSAKRSHLSEGQSIRQYIVWDGKAFLGILNESRDRVQRLCKKKNLQLGVTPPETRGEVHQVEKYELKRTQEKHSASLLKQPVKCEENVGNVPWKHVIENLLVEYEFFRTIFDENFNISFDAPYTDKGSTRMSLESKINDERDNTVKHNLQIELLAHKKRADTFYQKLLEKSGIKFRHITKGKYIYLIPQCEGISTSSQNRNHTYFYVWTKDVYAKGPNQIASSLHHRLNKLNLDEVTTVRLFYDGCGGQNKNQTISGMLSHWMLLEAPKHLKDTVLLFPIVGHSYIPPHRVFGNLERYFRHESIIENPEKYLQVFNKFATVTNFGKDCAVSDWKLYSQEILKPPGKWYFQFQRTKKIVLTMSNSGKSILVHGEPFYNFESCEHKTISKKGKTFRNFQIPDVVRGVRMKDAKINYKWGKNTRISCYTQVFQQQTAANVPATARNDNDYD</sequence>
<comment type="caution">
    <text evidence="2">The sequence shown here is derived from an EMBL/GenBank/DDBJ whole genome shotgun (WGS) entry which is preliminary data.</text>
</comment>
<gene>
    <name evidence="2" type="ORF">PR048_002968</name>
</gene>
<feature type="region of interest" description="Disordered" evidence="1">
    <location>
        <begin position="1"/>
        <end position="34"/>
    </location>
</feature>
<name>A0ABQ9ILR7_9NEOP</name>
<evidence type="ECO:0000313" key="3">
    <source>
        <dbReference type="Proteomes" id="UP001159363"/>
    </source>
</evidence>
<evidence type="ECO:0000313" key="2">
    <source>
        <dbReference type="EMBL" id="KAJ8897619.1"/>
    </source>
</evidence>
<dbReference type="EMBL" id="JARBHB010000001">
    <property type="protein sequence ID" value="KAJ8897619.1"/>
    <property type="molecule type" value="Genomic_DNA"/>
</dbReference>
<keyword evidence="3" id="KW-1185">Reference proteome</keyword>
<accession>A0ABQ9ILR7</accession>
<protein>
    <submittedName>
        <fullName evidence="2">Uncharacterized protein</fullName>
    </submittedName>
</protein>
<organism evidence="2 3">
    <name type="scientific">Dryococelus australis</name>
    <dbReference type="NCBI Taxonomy" id="614101"/>
    <lineage>
        <taxon>Eukaryota</taxon>
        <taxon>Metazoa</taxon>
        <taxon>Ecdysozoa</taxon>
        <taxon>Arthropoda</taxon>
        <taxon>Hexapoda</taxon>
        <taxon>Insecta</taxon>
        <taxon>Pterygota</taxon>
        <taxon>Neoptera</taxon>
        <taxon>Polyneoptera</taxon>
        <taxon>Phasmatodea</taxon>
        <taxon>Verophasmatodea</taxon>
        <taxon>Anareolatae</taxon>
        <taxon>Phasmatidae</taxon>
        <taxon>Eurycanthinae</taxon>
        <taxon>Dryococelus</taxon>
    </lineage>
</organism>